<dbReference type="Pfam" id="PF00512">
    <property type="entry name" value="HisKA"/>
    <property type="match status" value="1"/>
</dbReference>
<gene>
    <name evidence="6" type="ORF">CTOB1V02_LOCUS14136</name>
</gene>
<dbReference type="InterPro" id="IPR013767">
    <property type="entry name" value="PAS_fold"/>
</dbReference>
<evidence type="ECO:0000256" key="2">
    <source>
        <dbReference type="ARBA" id="ARBA00022741"/>
    </source>
</evidence>
<sequence>AENGTVFLDEIGEIPLLIQTKLLRVLQEKEIKPVGTSTITKVNARVIAATNRVLEQEIAEGRFREDLFYRLAVLPIRVPPLRERKTDIPLLAEFFLKKYSTLLGKEVKNISSYALKVLLDYNFPGNVRELENIIERSVALSSTNIILPESLTIRGVDTAQDRKENEREKTDCFAIQDEEEIYAKGLDQVLAQLEKAIIEHTLKKTNNSKMKAADKLQVSFRSLRMLFGIRLLSTEAALSSTMHNYDKLSQLHKLVFDNISSGIITTDESLTIISANHATSIITGYGLEELVRQNLTDVIPKLLTSPRPGREAIDFTKKDGTPTRIGYSFTSFAVQRSSAKGAMHPLKEELFNLITLQDISEIEKLEAKIRQGEKMAAIGMMSAGIAHDFRNPLTAISGSAQILVSDYSRQTHNANSEHLALASIINREAERLNATISAFLEFAKPDIIKRKWFHLIDCVNEVLQVCQADPKWPAQCSV</sequence>
<dbReference type="InterPro" id="IPR025944">
    <property type="entry name" value="Sigma_54_int_dom_CS"/>
</dbReference>
<dbReference type="GO" id="GO:0000155">
    <property type="term" value="F:phosphorelay sensor kinase activity"/>
    <property type="evidence" value="ECO:0007669"/>
    <property type="project" value="InterPro"/>
</dbReference>
<dbReference type="InterPro" id="IPR058031">
    <property type="entry name" value="AAA_lid_NorR"/>
</dbReference>
<evidence type="ECO:0000256" key="3">
    <source>
        <dbReference type="ARBA" id="ARBA00022840"/>
    </source>
</evidence>
<dbReference type="CDD" id="cd00130">
    <property type="entry name" value="PAS"/>
    <property type="match status" value="1"/>
</dbReference>
<dbReference type="SUPFAM" id="SSF52540">
    <property type="entry name" value="P-loop containing nucleoside triphosphate hydrolases"/>
    <property type="match status" value="1"/>
</dbReference>
<dbReference type="GO" id="GO:0043565">
    <property type="term" value="F:sequence-specific DNA binding"/>
    <property type="evidence" value="ECO:0007669"/>
    <property type="project" value="InterPro"/>
</dbReference>
<feature type="non-terminal residue" evidence="6">
    <location>
        <position position="1"/>
    </location>
</feature>
<dbReference type="GO" id="GO:0005524">
    <property type="term" value="F:ATP binding"/>
    <property type="evidence" value="ECO:0007669"/>
    <property type="project" value="UniProtKB-KW"/>
</dbReference>
<keyword evidence="3" id="KW-0067">ATP-binding</keyword>
<dbReference type="OrthoDB" id="10267765at2759"/>
<dbReference type="InterPro" id="IPR002078">
    <property type="entry name" value="Sigma_54_int"/>
</dbReference>
<dbReference type="SUPFAM" id="SSF46689">
    <property type="entry name" value="Homeodomain-like"/>
    <property type="match status" value="1"/>
</dbReference>
<dbReference type="SMART" id="SM00091">
    <property type="entry name" value="PAS"/>
    <property type="match status" value="1"/>
</dbReference>
<keyword evidence="2" id="KW-0547">Nucleotide-binding</keyword>
<dbReference type="CDD" id="cd00009">
    <property type="entry name" value="AAA"/>
    <property type="match status" value="1"/>
</dbReference>
<keyword evidence="4" id="KW-0805">Transcription regulation</keyword>
<dbReference type="Gene3D" id="1.10.10.60">
    <property type="entry name" value="Homeodomain-like"/>
    <property type="match status" value="1"/>
</dbReference>
<evidence type="ECO:0000256" key="1">
    <source>
        <dbReference type="ARBA" id="ARBA00004123"/>
    </source>
</evidence>
<dbReference type="InterPro" id="IPR036097">
    <property type="entry name" value="HisK_dim/P_sf"/>
</dbReference>
<dbReference type="GO" id="GO:0006355">
    <property type="term" value="P:regulation of DNA-templated transcription"/>
    <property type="evidence" value="ECO:0007669"/>
    <property type="project" value="InterPro"/>
</dbReference>
<dbReference type="Gene3D" id="3.30.450.20">
    <property type="entry name" value="PAS domain"/>
    <property type="match status" value="1"/>
</dbReference>
<dbReference type="InterPro" id="IPR000014">
    <property type="entry name" value="PAS"/>
</dbReference>
<dbReference type="Gene3D" id="1.10.8.60">
    <property type="match status" value="1"/>
</dbReference>
<dbReference type="SUPFAM" id="SSF47384">
    <property type="entry name" value="Homodimeric domain of signal transducing histidine kinase"/>
    <property type="match status" value="1"/>
</dbReference>
<dbReference type="NCBIfam" id="TIGR00229">
    <property type="entry name" value="sensory_box"/>
    <property type="match status" value="1"/>
</dbReference>
<reference evidence="6" key="1">
    <citation type="submission" date="2020-11" db="EMBL/GenBank/DDBJ databases">
        <authorList>
            <person name="Tran Van P."/>
        </authorList>
    </citation>
    <scope>NUCLEOTIDE SEQUENCE</scope>
</reference>
<dbReference type="SUPFAM" id="SSF55785">
    <property type="entry name" value="PYP-like sensor domain (PAS domain)"/>
    <property type="match status" value="1"/>
</dbReference>
<dbReference type="Pfam" id="PF02954">
    <property type="entry name" value="HTH_8"/>
    <property type="match status" value="1"/>
</dbReference>
<dbReference type="PROSITE" id="PS50045">
    <property type="entry name" value="SIGMA54_INTERACT_4"/>
    <property type="match status" value="1"/>
</dbReference>
<evidence type="ECO:0000256" key="5">
    <source>
        <dbReference type="ARBA" id="ARBA00023163"/>
    </source>
</evidence>
<accession>A0A7R8WQR2</accession>
<dbReference type="InterPro" id="IPR002197">
    <property type="entry name" value="HTH_Fis"/>
</dbReference>
<dbReference type="CDD" id="cd00082">
    <property type="entry name" value="HisKA"/>
    <property type="match status" value="1"/>
</dbReference>
<organism evidence="6">
    <name type="scientific">Cyprideis torosa</name>
    <dbReference type="NCBI Taxonomy" id="163714"/>
    <lineage>
        <taxon>Eukaryota</taxon>
        <taxon>Metazoa</taxon>
        <taxon>Ecdysozoa</taxon>
        <taxon>Arthropoda</taxon>
        <taxon>Crustacea</taxon>
        <taxon>Oligostraca</taxon>
        <taxon>Ostracoda</taxon>
        <taxon>Podocopa</taxon>
        <taxon>Podocopida</taxon>
        <taxon>Cytherocopina</taxon>
        <taxon>Cytheroidea</taxon>
        <taxon>Cytherideidae</taxon>
        <taxon>Cyprideis</taxon>
    </lineage>
</organism>
<dbReference type="AlphaFoldDB" id="A0A7R8WQR2"/>
<dbReference type="Pfam" id="PF00989">
    <property type="entry name" value="PAS"/>
    <property type="match status" value="1"/>
</dbReference>
<keyword evidence="5" id="KW-0804">Transcription</keyword>
<name>A0A7R8WQR2_9CRUS</name>
<feature type="non-terminal residue" evidence="6">
    <location>
        <position position="478"/>
    </location>
</feature>
<dbReference type="EMBL" id="OB678173">
    <property type="protein sequence ID" value="CAD7236321.1"/>
    <property type="molecule type" value="Genomic_DNA"/>
</dbReference>
<protein>
    <submittedName>
        <fullName evidence="6">Uncharacterized protein</fullName>
    </submittedName>
</protein>
<evidence type="ECO:0000256" key="4">
    <source>
        <dbReference type="ARBA" id="ARBA00023015"/>
    </source>
</evidence>
<dbReference type="Pfam" id="PF25601">
    <property type="entry name" value="AAA_lid_14"/>
    <property type="match status" value="1"/>
</dbReference>
<dbReference type="Gene3D" id="3.40.50.300">
    <property type="entry name" value="P-loop containing nucleotide triphosphate hydrolases"/>
    <property type="match status" value="1"/>
</dbReference>
<comment type="subcellular location">
    <subcellularLocation>
        <location evidence="1">Nucleus</location>
    </subcellularLocation>
</comment>
<dbReference type="InterPro" id="IPR009057">
    <property type="entry name" value="Homeodomain-like_sf"/>
</dbReference>
<dbReference type="PANTHER" id="PTHR32071">
    <property type="entry name" value="TRANSCRIPTIONAL REGULATORY PROTEIN"/>
    <property type="match status" value="1"/>
</dbReference>
<dbReference type="InterPro" id="IPR035965">
    <property type="entry name" value="PAS-like_dom_sf"/>
</dbReference>
<dbReference type="PROSITE" id="PS00688">
    <property type="entry name" value="SIGMA54_INTERACT_3"/>
    <property type="match status" value="1"/>
</dbReference>
<dbReference type="Pfam" id="PF00158">
    <property type="entry name" value="Sigma54_activat"/>
    <property type="match status" value="1"/>
</dbReference>
<dbReference type="InterPro" id="IPR027417">
    <property type="entry name" value="P-loop_NTPase"/>
</dbReference>
<dbReference type="GO" id="GO:0005634">
    <property type="term" value="C:nucleus"/>
    <property type="evidence" value="ECO:0007669"/>
    <property type="project" value="UniProtKB-SubCell"/>
</dbReference>
<dbReference type="InterPro" id="IPR003661">
    <property type="entry name" value="HisK_dim/P_dom"/>
</dbReference>
<evidence type="ECO:0000313" key="6">
    <source>
        <dbReference type="EMBL" id="CAD7236321.1"/>
    </source>
</evidence>
<proteinExistence type="predicted"/>
<dbReference type="Gene3D" id="1.10.287.130">
    <property type="match status" value="1"/>
</dbReference>
<dbReference type="PROSITE" id="PS50112">
    <property type="entry name" value="PAS"/>
    <property type="match status" value="1"/>
</dbReference>
<dbReference type="SMART" id="SM00388">
    <property type="entry name" value="HisKA"/>
    <property type="match status" value="1"/>
</dbReference>